<comment type="caution">
    <text evidence="12">The sequence shown here is derived from an EMBL/GenBank/DDBJ whole genome shotgun (WGS) entry which is preliminary data.</text>
</comment>
<evidence type="ECO:0000256" key="7">
    <source>
        <dbReference type="ARBA" id="ARBA00022759"/>
    </source>
</evidence>
<evidence type="ECO:0000256" key="2">
    <source>
        <dbReference type="ARBA" id="ARBA00005300"/>
    </source>
</evidence>
<comment type="subunit">
    <text evidence="3 10">Monomer.</text>
</comment>
<dbReference type="PROSITE" id="PS50879">
    <property type="entry name" value="RNASE_H_1"/>
    <property type="match status" value="1"/>
</dbReference>
<dbReference type="InterPro" id="IPR022892">
    <property type="entry name" value="RNaseHI"/>
</dbReference>
<dbReference type="Proteomes" id="UP001596266">
    <property type="component" value="Unassembled WGS sequence"/>
</dbReference>
<dbReference type="CDD" id="cd09278">
    <property type="entry name" value="RNase_HI_prokaryote_like"/>
    <property type="match status" value="1"/>
</dbReference>
<proteinExistence type="inferred from homology"/>
<dbReference type="InterPro" id="IPR036397">
    <property type="entry name" value="RNaseH_sf"/>
</dbReference>
<organism evidence="12 13">
    <name type="scientific">Luteococcus sanguinis</name>
    <dbReference type="NCBI Taxonomy" id="174038"/>
    <lineage>
        <taxon>Bacteria</taxon>
        <taxon>Bacillati</taxon>
        <taxon>Actinomycetota</taxon>
        <taxon>Actinomycetes</taxon>
        <taxon>Propionibacteriales</taxon>
        <taxon>Propionibacteriaceae</taxon>
        <taxon>Luteococcus</taxon>
    </lineage>
</organism>
<dbReference type="Pfam" id="PF14534">
    <property type="entry name" value="DUF4440"/>
    <property type="match status" value="1"/>
</dbReference>
<feature type="binding site" evidence="10">
    <location>
        <position position="42"/>
    </location>
    <ligand>
        <name>Mg(2+)</name>
        <dbReference type="ChEBI" id="CHEBI:18420"/>
        <label>1</label>
    </ligand>
</feature>
<dbReference type="InterPro" id="IPR002156">
    <property type="entry name" value="RNaseH_domain"/>
</dbReference>
<comment type="cofactor">
    <cofactor evidence="10">
        <name>Mg(2+)</name>
        <dbReference type="ChEBI" id="CHEBI:18420"/>
    </cofactor>
    <text evidence="10">Binds 1 Mg(2+) ion per subunit. May bind a second metal ion at a regulatory site, or after substrate binding.</text>
</comment>
<dbReference type="HAMAP" id="MF_00042">
    <property type="entry name" value="RNase_H"/>
    <property type="match status" value="1"/>
</dbReference>
<feature type="binding site" evidence="10">
    <location>
        <position position="130"/>
    </location>
    <ligand>
        <name>Mg(2+)</name>
        <dbReference type="ChEBI" id="CHEBI:18420"/>
        <label>2</label>
    </ligand>
</feature>
<keyword evidence="10" id="KW-0963">Cytoplasm</keyword>
<evidence type="ECO:0000256" key="5">
    <source>
        <dbReference type="ARBA" id="ARBA00022722"/>
    </source>
</evidence>
<keyword evidence="6 10" id="KW-0479">Metal-binding</keyword>
<keyword evidence="13" id="KW-1185">Reference proteome</keyword>
<feature type="binding site" evidence="10">
    <location>
        <position position="7"/>
    </location>
    <ligand>
        <name>Mg(2+)</name>
        <dbReference type="ChEBI" id="CHEBI:18420"/>
        <label>1</label>
    </ligand>
</feature>
<accession>A0ABW1WXZ6</accession>
<gene>
    <name evidence="10" type="primary">rnhA</name>
    <name evidence="12" type="ORF">ACFP57_03910</name>
</gene>
<feature type="binding site" evidence="10">
    <location>
        <position position="66"/>
    </location>
    <ligand>
        <name>Mg(2+)</name>
        <dbReference type="ChEBI" id="CHEBI:18420"/>
        <label>1</label>
    </ligand>
</feature>
<dbReference type="Gene3D" id="3.30.420.10">
    <property type="entry name" value="Ribonuclease H-like superfamily/Ribonuclease H"/>
    <property type="match status" value="1"/>
</dbReference>
<dbReference type="InterPro" id="IPR050092">
    <property type="entry name" value="RNase_H"/>
</dbReference>
<comment type="catalytic activity">
    <reaction evidence="1 10">
        <text>Endonucleolytic cleavage to 5'-phosphomonoester.</text>
        <dbReference type="EC" id="3.1.26.4"/>
    </reaction>
</comment>
<feature type="binding site" evidence="10">
    <location>
        <position position="7"/>
    </location>
    <ligand>
        <name>Mg(2+)</name>
        <dbReference type="ChEBI" id="CHEBI:18420"/>
        <label>2</label>
    </ligand>
</feature>
<comment type="similarity">
    <text evidence="2 10">Belongs to the RNase H family.</text>
</comment>
<evidence type="ECO:0000256" key="8">
    <source>
        <dbReference type="ARBA" id="ARBA00022801"/>
    </source>
</evidence>
<dbReference type="RefSeq" id="WP_343885242.1">
    <property type="nucleotide sequence ID" value="NZ_BAAAKI010000004.1"/>
</dbReference>
<dbReference type="SUPFAM" id="SSF53098">
    <property type="entry name" value="Ribonuclease H-like"/>
    <property type="match status" value="1"/>
</dbReference>
<protein>
    <recommendedName>
        <fullName evidence="4 10">Ribonuclease H</fullName>
        <shortName evidence="10">RNase H</shortName>
        <ecNumber evidence="4 10">3.1.26.4</ecNumber>
    </recommendedName>
</protein>
<comment type="function">
    <text evidence="10">Endonuclease that specifically degrades the RNA of RNA-DNA hybrids.</text>
</comment>
<dbReference type="InterPro" id="IPR032710">
    <property type="entry name" value="NTF2-like_dom_sf"/>
</dbReference>
<dbReference type="PANTHER" id="PTHR10642">
    <property type="entry name" value="RIBONUCLEASE H1"/>
    <property type="match status" value="1"/>
</dbReference>
<evidence type="ECO:0000256" key="10">
    <source>
        <dbReference type="HAMAP-Rule" id="MF_00042"/>
    </source>
</evidence>
<evidence type="ECO:0000256" key="1">
    <source>
        <dbReference type="ARBA" id="ARBA00000077"/>
    </source>
</evidence>
<evidence type="ECO:0000256" key="3">
    <source>
        <dbReference type="ARBA" id="ARBA00011245"/>
    </source>
</evidence>
<evidence type="ECO:0000256" key="4">
    <source>
        <dbReference type="ARBA" id="ARBA00012180"/>
    </source>
</evidence>
<dbReference type="EC" id="3.1.26.4" evidence="4 10"/>
<dbReference type="InterPro" id="IPR012337">
    <property type="entry name" value="RNaseH-like_sf"/>
</dbReference>
<dbReference type="Pfam" id="PF00075">
    <property type="entry name" value="RNase_H"/>
    <property type="match status" value="1"/>
</dbReference>
<keyword evidence="5 10" id="KW-0540">Nuclease</keyword>
<feature type="domain" description="RNase H type-1" evidence="11">
    <location>
        <begin position="1"/>
        <end position="138"/>
    </location>
</feature>
<evidence type="ECO:0000256" key="6">
    <source>
        <dbReference type="ARBA" id="ARBA00022723"/>
    </source>
</evidence>
<evidence type="ECO:0000313" key="12">
    <source>
        <dbReference type="EMBL" id="MFC6396135.1"/>
    </source>
</evidence>
<dbReference type="SUPFAM" id="SSF54427">
    <property type="entry name" value="NTF2-like"/>
    <property type="match status" value="1"/>
</dbReference>
<sequence length="299" mass="32924">MITAAADGSSLSNPGPAGWAWYIDDDRWAAGGWPRGTNNMGELMAVLNLLQQTDQVRDEPLHVLCDSQYVINAVTKWMGGWKRRGWRKADGKPVMNVELLQEIDRAMAGRVVTFEWVKGHAGHAMNEAADERARAAATAYQRGTAVDHGPGFGGLDAFNAAQSLDVAPTPPQPVEIDLFSFDEPVSVDDADDVVALEQALLSDEVRSDHARVEALLHPDFTEIGSSGRLWSRARMLATIAPLENRTTFELVGTDRLADDLLLVRWRSRAKASVVLRSSIWQRTPAGWQLRFRQGTPADL</sequence>
<dbReference type="InterPro" id="IPR027843">
    <property type="entry name" value="DUF4440"/>
</dbReference>
<evidence type="ECO:0000313" key="13">
    <source>
        <dbReference type="Proteomes" id="UP001596266"/>
    </source>
</evidence>
<evidence type="ECO:0000259" key="11">
    <source>
        <dbReference type="PROSITE" id="PS50879"/>
    </source>
</evidence>
<dbReference type="PANTHER" id="PTHR10642:SF26">
    <property type="entry name" value="RIBONUCLEASE H1"/>
    <property type="match status" value="1"/>
</dbReference>
<keyword evidence="7 10" id="KW-0255">Endonuclease</keyword>
<dbReference type="EMBL" id="JBHSUA010000009">
    <property type="protein sequence ID" value="MFC6396135.1"/>
    <property type="molecule type" value="Genomic_DNA"/>
</dbReference>
<reference evidence="13" key="1">
    <citation type="journal article" date="2019" name="Int. J. Syst. Evol. Microbiol.">
        <title>The Global Catalogue of Microorganisms (GCM) 10K type strain sequencing project: providing services to taxonomists for standard genome sequencing and annotation.</title>
        <authorList>
            <consortium name="The Broad Institute Genomics Platform"/>
            <consortium name="The Broad Institute Genome Sequencing Center for Infectious Disease"/>
            <person name="Wu L."/>
            <person name="Ma J."/>
        </authorList>
    </citation>
    <scope>NUCLEOTIDE SEQUENCE [LARGE SCALE GENOMIC DNA]</scope>
    <source>
        <strain evidence="13">CGMCC 1.15277</strain>
    </source>
</reference>
<name>A0ABW1WXZ6_9ACTN</name>
<dbReference type="Gene3D" id="3.10.450.50">
    <property type="match status" value="1"/>
</dbReference>
<keyword evidence="9 10" id="KW-0460">Magnesium</keyword>
<keyword evidence="8 10" id="KW-0378">Hydrolase</keyword>
<comment type="subcellular location">
    <subcellularLocation>
        <location evidence="10">Cytoplasm</location>
    </subcellularLocation>
</comment>
<evidence type="ECO:0000256" key="9">
    <source>
        <dbReference type="ARBA" id="ARBA00022842"/>
    </source>
</evidence>